<sequence>MITIPLLAIEGSKTRNVTATDIRYQIWNPCLTQICNDDGCVCVGGYENHTGTSTVKGVVQASNSKVFANGQRVAKLNDSVKETEQTHIPNNAVNVSNQEGGSGKIIVGNNNRVYVEGVLAAIVGSTVKTHTTPTTVIETGCKNVYVGSK</sequence>
<organism evidence="1 2">
    <name type="scientific">Brevibacillus laterosporus</name>
    <name type="common">Bacillus laterosporus</name>
    <dbReference type="NCBI Taxonomy" id="1465"/>
    <lineage>
        <taxon>Bacteria</taxon>
        <taxon>Bacillati</taxon>
        <taxon>Bacillota</taxon>
        <taxon>Bacilli</taxon>
        <taxon>Bacillales</taxon>
        <taxon>Paenibacillaceae</taxon>
        <taxon>Brevibacillus</taxon>
    </lineage>
</organism>
<comment type="caution">
    <text evidence="1">The sequence shown here is derived from an EMBL/GenBank/DDBJ whole genome shotgun (WGS) entry which is preliminary data.</text>
</comment>
<dbReference type="RefSeq" id="WP_104030220.1">
    <property type="nucleotide sequence ID" value="NZ_JBCMRS010000022.1"/>
</dbReference>
<dbReference type="AlphaFoldDB" id="A0AAP8QHM5"/>
<gene>
    <name evidence="1" type="ORF">C4A77_00095</name>
</gene>
<accession>A0AAP8QHM5</accession>
<dbReference type="Gene3D" id="2.60.200.60">
    <property type="match status" value="1"/>
</dbReference>
<evidence type="ECO:0000313" key="2">
    <source>
        <dbReference type="Proteomes" id="UP000239759"/>
    </source>
</evidence>
<protein>
    <submittedName>
        <fullName evidence="1">Uncharacterized protein</fullName>
    </submittedName>
</protein>
<evidence type="ECO:0000313" key="1">
    <source>
        <dbReference type="EMBL" id="PPB12819.1"/>
    </source>
</evidence>
<proteinExistence type="predicted"/>
<dbReference type="EMBL" id="PRKQ01000001">
    <property type="protein sequence ID" value="PPB12819.1"/>
    <property type="molecule type" value="Genomic_DNA"/>
</dbReference>
<name>A0AAP8QHM5_BRELA</name>
<reference evidence="1 2" key="1">
    <citation type="submission" date="2018-02" db="EMBL/GenBank/DDBJ databases">
        <title>Comparative analysis of genomes of three Brevibacillus laterosporus strains producers of potent antimicrobials isolated from silage.</title>
        <authorList>
            <person name="Kojic M."/>
            <person name="Miljkovic M."/>
            <person name="Studholme D."/>
            <person name="Filipic B."/>
        </authorList>
    </citation>
    <scope>NUCLEOTIDE SEQUENCE [LARGE SCALE GENOMIC DNA]</scope>
    <source>
        <strain evidence="1 2">BGSP11</strain>
    </source>
</reference>
<dbReference type="Proteomes" id="UP000239759">
    <property type="component" value="Unassembled WGS sequence"/>
</dbReference>